<proteinExistence type="predicted"/>
<dbReference type="AlphaFoldDB" id="A0A0F9E1H1"/>
<protein>
    <recommendedName>
        <fullName evidence="2">Lipoprotein</fullName>
    </recommendedName>
</protein>
<organism evidence="1">
    <name type="scientific">marine sediment metagenome</name>
    <dbReference type="NCBI Taxonomy" id="412755"/>
    <lineage>
        <taxon>unclassified sequences</taxon>
        <taxon>metagenomes</taxon>
        <taxon>ecological metagenomes</taxon>
    </lineage>
</organism>
<dbReference type="EMBL" id="LAZR01026728">
    <property type="protein sequence ID" value="KKL67844.1"/>
    <property type="molecule type" value="Genomic_DNA"/>
</dbReference>
<evidence type="ECO:0008006" key="2">
    <source>
        <dbReference type="Google" id="ProtNLM"/>
    </source>
</evidence>
<sequence>MRERMRILVVPIALLFVVAACATTPSGKVYQIANVLSAVGDAVADVCEQGKLSQPNCARASVAYDQATAAFHLAEGFLDNNEDAKAMRQIGVIVGFIVASTATLKELGVNIPDNILDYIDAISGGLK</sequence>
<comment type="caution">
    <text evidence="1">The sequence shown here is derived from an EMBL/GenBank/DDBJ whole genome shotgun (WGS) entry which is preliminary data.</text>
</comment>
<evidence type="ECO:0000313" key="1">
    <source>
        <dbReference type="EMBL" id="KKL67844.1"/>
    </source>
</evidence>
<gene>
    <name evidence="1" type="ORF">LCGC14_2130920</name>
</gene>
<accession>A0A0F9E1H1</accession>
<dbReference type="PROSITE" id="PS51257">
    <property type="entry name" value="PROKAR_LIPOPROTEIN"/>
    <property type="match status" value="1"/>
</dbReference>
<name>A0A0F9E1H1_9ZZZZ</name>
<reference evidence="1" key="1">
    <citation type="journal article" date="2015" name="Nature">
        <title>Complex archaea that bridge the gap between prokaryotes and eukaryotes.</title>
        <authorList>
            <person name="Spang A."/>
            <person name="Saw J.H."/>
            <person name="Jorgensen S.L."/>
            <person name="Zaremba-Niedzwiedzka K."/>
            <person name="Martijn J."/>
            <person name="Lind A.E."/>
            <person name="van Eijk R."/>
            <person name="Schleper C."/>
            <person name="Guy L."/>
            <person name="Ettema T.J."/>
        </authorList>
    </citation>
    <scope>NUCLEOTIDE SEQUENCE</scope>
</reference>